<feature type="region of interest" description="Disordered" evidence="1">
    <location>
        <begin position="1"/>
        <end position="30"/>
    </location>
</feature>
<evidence type="ECO:0000313" key="3">
    <source>
        <dbReference type="EMBL" id="MFC3936296.1"/>
    </source>
</evidence>
<name>A0ABV8DCN7_9BURK</name>
<dbReference type="Proteomes" id="UP001595693">
    <property type="component" value="Unassembled WGS sequence"/>
</dbReference>
<evidence type="ECO:0000313" key="4">
    <source>
        <dbReference type="Proteomes" id="UP001595693"/>
    </source>
</evidence>
<dbReference type="InterPro" id="IPR010982">
    <property type="entry name" value="Lambda_DNA-bd_dom_sf"/>
</dbReference>
<accession>A0ABV8DCN7</accession>
<dbReference type="CDD" id="cd00093">
    <property type="entry name" value="HTH_XRE"/>
    <property type="match status" value="1"/>
</dbReference>
<dbReference type="PROSITE" id="PS50943">
    <property type="entry name" value="HTH_CROC1"/>
    <property type="match status" value="1"/>
</dbReference>
<dbReference type="PANTHER" id="PTHR35010">
    <property type="entry name" value="BLL4672 PROTEIN-RELATED"/>
    <property type="match status" value="1"/>
</dbReference>
<dbReference type="Pfam" id="PF17765">
    <property type="entry name" value="MLTR_LBD"/>
    <property type="match status" value="1"/>
</dbReference>
<dbReference type="RefSeq" id="WP_207402097.1">
    <property type="nucleotide sequence ID" value="NZ_JAMXAX010000057.1"/>
</dbReference>
<dbReference type="SUPFAM" id="SSF47413">
    <property type="entry name" value="lambda repressor-like DNA-binding domains"/>
    <property type="match status" value="1"/>
</dbReference>
<proteinExistence type="predicted"/>
<dbReference type="PANTHER" id="PTHR35010:SF4">
    <property type="entry name" value="BLL5781 PROTEIN"/>
    <property type="match status" value="1"/>
</dbReference>
<dbReference type="EMBL" id="JBHSAJ010000049">
    <property type="protein sequence ID" value="MFC3936296.1"/>
    <property type="molecule type" value="Genomic_DNA"/>
</dbReference>
<dbReference type="Pfam" id="PF01381">
    <property type="entry name" value="HTH_3"/>
    <property type="match status" value="1"/>
</dbReference>
<organism evidence="3 4">
    <name type="scientific">Acidovorax facilis</name>
    <dbReference type="NCBI Taxonomy" id="12917"/>
    <lineage>
        <taxon>Bacteria</taxon>
        <taxon>Pseudomonadati</taxon>
        <taxon>Pseudomonadota</taxon>
        <taxon>Betaproteobacteria</taxon>
        <taxon>Burkholderiales</taxon>
        <taxon>Comamonadaceae</taxon>
        <taxon>Acidovorax</taxon>
    </lineage>
</organism>
<feature type="domain" description="HTH cro/C1-type" evidence="2">
    <location>
        <begin position="32"/>
        <end position="86"/>
    </location>
</feature>
<dbReference type="SMART" id="SM00530">
    <property type="entry name" value="HTH_XRE"/>
    <property type="match status" value="1"/>
</dbReference>
<sequence>MTSTAPSSHRSPRHPLPHRVAPAGPTSFGDHLRTWRQQRHLSQLELADEADISTRHVSFMETGRTNPSRDMVLRLCERLAIPLRERNALLVAAGYAPMYRERALDDPALAAARQAVELVLKGHEPCPAIALDRCWNVVATNRAALALLSAHVSPELLAPPVNVFRLSLHPQGLAPSIANLAQWRAHLFERLRQQIQATADPALIALQAELLQYPAPPESDALVLAGEMLGVVMPFCFESVHGMLSLISTTTIFGTPVDVTLQELAVESFFPADDFTAQVLRKLAQENPGVAEG</sequence>
<reference evidence="4" key="1">
    <citation type="journal article" date="2019" name="Int. J. Syst. Evol. Microbiol.">
        <title>The Global Catalogue of Microorganisms (GCM) 10K type strain sequencing project: providing services to taxonomists for standard genome sequencing and annotation.</title>
        <authorList>
            <consortium name="The Broad Institute Genomics Platform"/>
            <consortium name="The Broad Institute Genome Sequencing Center for Infectious Disease"/>
            <person name="Wu L."/>
            <person name="Ma J."/>
        </authorList>
    </citation>
    <scope>NUCLEOTIDE SEQUENCE [LARGE SCALE GENOMIC DNA]</scope>
    <source>
        <strain evidence="4">CCUG 2113</strain>
    </source>
</reference>
<dbReference type="InterPro" id="IPR041413">
    <property type="entry name" value="MLTR_LBD"/>
</dbReference>
<gene>
    <name evidence="3" type="ORF">ACFOW3_16910</name>
</gene>
<dbReference type="Gene3D" id="3.30.450.180">
    <property type="match status" value="1"/>
</dbReference>
<comment type="caution">
    <text evidence="3">The sequence shown here is derived from an EMBL/GenBank/DDBJ whole genome shotgun (WGS) entry which is preliminary data.</text>
</comment>
<dbReference type="InterPro" id="IPR001387">
    <property type="entry name" value="Cro/C1-type_HTH"/>
</dbReference>
<dbReference type="Gene3D" id="1.10.260.40">
    <property type="entry name" value="lambda repressor-like DNA-binding domains"/>
    <property type="match status" value="1"/>
</dbReference>
<protein>
    <submittedName>
        <fullName evidence="3">Helix-turn-helix domain-containing protein</fullName>
    </submittedName>
</protein>
<keyword evidence="4" id="KW-1185">Reference proteome</keyword>
<evidence type="ECO:0000259" key="2">
    <source>
        <dbReference type="PROSITE" id="PS50943"/>
    </source>
</evidence>
<evidence type="ECO:0000256" key="1">
    <source>
        <dbReference type="SAM" id="MobiDB-lite"/>
    </source>
</evidence>